<keyword evidence="2" id="KW-1185">Reference proteome</keyword>
<gene>
    <name evidence="1" type="ORF">KFL_000200610</name>
</gene>
<evidence type="ECO:0000313" key="2">
    <source>
        <dbReference type="Proteomes" id="UP000054558"/>
    </source>
</evidence>
<proteinExistence type="predicted"/>
<reference evidence="1 2" key="1">
    <citation type="journal article" date="2014" name="Nat. Commun.">
        <title>Klebsormidium flaccidum genome reveals primary factors for plant terrestrial adaptation.</title>
        <authorList>
            <person name="Hori K."/>
            <person name="Maruyama F."/>
            <person name="Fujisawa T."/>
            <person name="Togashi T."/>
            <person name="Yamamoto N."/>
            <person name="Seo M."/>
            <person name="Sato S."/>
            <person name="Yamada T."/>
            <person name="Mori H."/>
            <person name="Tajima N."/>
            <person name="Moriyama T."/>
            <person name="Ikeuchi M."/>
            <person name="Watanabe M."/>
            <person name="Wada H."/>
            <person name="Kobayashi K."/>
            <person name="Saito M."/>
            <person name="Masuda T."/>
            <person name="Sasaki-Sekimoto Y."/>
            <person name="Mashiguchi K."/>
            <person name="Awai K."/>
            <person name="Shimojima M."/>
            <person name="Masuda S."/>
            <person name="Iwai M."/>
            <person name="Nobusawa T."/>
            <person name="Narise T."/>
            <person name="Kondo S."/>
            <person name="Saito H."/>
            <person name="Sato R."/>
            <person name="Murakawa M."/>
            <person name="Ihara Y."/>
            <person name="Oshima-Yamada Y."/>
            <person name="Ohtaka K."/>
            <person name="Satoh M."/>
            <person name="Sonobe K."/>
            <person name="Ishii M."/>
            <person name="Ohtani R."/>
            <person name="Kanamori-Sato M."/>
            <person name="Honoki R."/>
            <person name="Miyazaki D."/>
            <person name="Mochizuki H."/>
            <person name="Umetsu J."/>
            <person name="Higashi K."/>
            <person name="Shibata D."/>
            <person name="Kamiya Y."/>
            <person name="Sato N."/>
            <person name="Nakamura Y."/>
            <person name="Tabata S."/>
            <person name="Ida S."/>
            <person name="Kurokawa K."/>
            <person name="Ohta H."/>
        </authorList>
    </citation>
    <scope>NUCLEOTIDE SEQUENCE [LARGE SCALE GENOMIC DNA]</scope>
    <source>
        <strain evidence="1 2">NIES-2285</strain>
    </source>
</reference>
<organism evidence="1 2">
    <name type="scientific">Klebsormidium nitens</name>
    <name type="common">Green alga</name>
    <name type="synonym">Ulothrix nitens</name>
    <dbReference type="NCBI Taxonomy" id="105231"/>
    <lineage>
        <taxon>Eukaryota</taxon>
        <taxon>Viridiplantae</taxon>
        <taxon>Streptophyta</taxon>
        <taxon>Klebsormidiophyceae</taxon>
        <taxon>Klebsormidiales</taxon>
        <taxon>Klebsormidiaceae</taxon>
        <taxon>Klebsormidium</taxon>
    </lineage>
</organism>
<dbReference type="EMBL" id="DF236969">
    <property type="protein sequence ID" value="GAQ78907.1"/>
    <property type="molecule type" value="Genomic_DNA"/>
</dbReference>
<evidence type="ECO:0000313" key="1">
    <source>
        <dbReference type="EMBL" id="GAQ78907.1"/>
    </source>
</evidence>
<dbReference type="AlphaFoldDB" id="A0A1Y1HQR8"/>
<accession>A0A1Y1HQR8</accession>
<dbReference type="Proteomes" id="UP000054558">
    <property type="component" value="Unassembled WGS sequence"/>
</dbReference>
<protein>
    <submittedName>
        <fullName evidence="1">Uncharacterized protein</fullName>
    </submittedName>
</protein>
<sequence length="109" mass="12073">MAEPGFKEGVLRHLAAGEYRNLVSHAWVHHFLDRMAEADGNQTLWDFMGSLSPPKAHSPQTAPGEVQYIEPVLTMKWRGVGRVKASRGYRSSEGVDINSLALMRPGEGQ</sequence>
<name>A0A1Y1HQR8_KLENI</name>